<dbReference type="SUPFAM" id="SSF49464">
    <property type="entry name" value="Carboxypeptidase regulatory domain-like"/>
    <property type="match status" value="1"/>
</dbReference>
<dbReference type="PANTHER" id="PTHR30069">
    <property type="entry name" value="TONB-DEPENDENT OUTER MEMBRANE RECEPTOR"/>
    <property type="match status" value="1"/>
</dbReference>
<comment type="caution">
    <text evidence="14">The sequence shown here is derived from an EMBL/GenBank/DDBJ whole genome shotgun (WGS) entry which is preliminary data.</text>
</comment>
<evidence type="ECO:0000256" key="8">
    <source>
        <dbReference type="ARBA" id="ARBA00023170"/>
    </source>
</evidence>
<dbReference type="RefSeq" id="WP_127122497.1">
    <property type="nucleotide sequence ID" value="NZ_BHXQ01000003.1"/>
</dbReference>
<dbReference type="InterPro" id="IPR036942">
    <property type="entry name" value="Beta-barrel_TonB_sf"/>
</dbReference>
<keyword evidence="9 10" id="KW-0998">Cell outer membrane</keyword>
<dbReference type="SUPFAM" id="SSF56935">
    <property type="entry name" value="Porins"/>
    <property type="match status" value="1"/>
</dbReference>
<evidence type="ECO:0000313" key="15">
    <source>
        <dbReference type="Proteomes" id="UP000288227"/>
    </source>
</evidence>
<evidence type="ECO:0000256" key="7">
    <source>
        <dbReference type="ARBA" id="ARBA00023136"/>
    </source>
</evidence>
<evidence type="ECO:0000256" key="5">
    <source>
        <dbReference type="ARBA" id="ARBA00022729"/>
    </source>
</evidence>
<keyword evidence="6 11" id="KW-0798">TonB box</keyword>
<organism evidence="14 15">
    <name type="scientific">Chryseotalea sanaruensis</name>
    <dbReference type="NCBI Taxonomy" id="2482724"/>
    <lineage>
        <taxon>Bacteria</taxon>
        <taxon>Pseudomonadati</taxon>
        <taxon>Bacteroidota</taxon>
        <taxon>Cytophagia</taxon>
        <taxon>Cytophagales</taxon>
        <taxon>Chryseotaleaceae</taxon>
        <taxon>Chryseotalea</taxon>
    </lineage>
</organism>
<evidence type="ECO:0000256" key="11">
    <source>
        <dbReference type="RuleBase" id="RU003357"/>
    </source>
</evidence>
<dbReference type="InterPro" id="IPR037066">
    <property type="entry name" value="Plug_dom_sf"/>
</dbReference>
<proteinExistence type="inferred from homology"/>
<dbReference type="GO" id="GO:0009279">
    <property type="term" value="C:cell outer membrane"/>
    <property type="evidence" value="ECO:0007669"/>
    <property type="project" value="UniProtKB-SubCell"/>
</dbReference>
<keyword evidence="2 10" id="KW-0813">Transport</keyword>
<comment type="similarity">
    <text evidence="10 11">Belongs to the TonB-dependent receptor family.</text>
</comment>
<evidence type="ECO:0000256" key="6">
    <source>
        <dbReference type="ARBA" id="ARBA00023077"/>
    </source>
</evidence>
<feature type="domain" description="TonB-dependent receptor plug" evidence="13">
    <location>
        <begin position="126"/>
        <end position="227"/>
    </location>
</feature>
<sequence>MRYQWIKSIPVLMGMVLLISLEGNAQKLMGLVTEKNASGVDQALPGANVYWLGTSKGTNTGENGVFMIDLVEGSTKLVISFVGYKSDTLTITSQTSIKVVLASDQVLDEVTVQGWRSSSGLDQLKPINTVVMTEKELFKAACCNLSESFETNPSVDVAFTDAITGTRQIQMLGLAGPNTMISIENMPGVRGLAGSQGIQFIPGTWINSIQVTKGVGSVVNGYESIAGQINVELKKPEESETFYLNGYVNESGRSELNANVTAHPSKKWATTLLLHGSTRPFEMDQNKDGFLDFPTGSQINFINRWVYSSGTGWLGQFGVKALRDTKQGGQTDFTDEDKFTTNRYGFEINTDRYEAWGKVGYQFKGQPYKSVGLQLSATQHQHDSYFGFNIHEAEERSAYANLIYQSIIGNNSHKFKTGLSFLYDDYDEQFAVNTVNPASFIIIENQDGSTDVTQEVDFGRTENVAGAFFEYDYDNHKNIQVIAGMRVDYHNLLGTLFTPRVHTRFLLTETTALRASAGRGIRLANLLTENTGVLASARQLVFTKLQSDYAYGFKPDMAWNYGLNFSQDFTLDYRSGNIVIDYFYTDFENQAVVDFDRSTRQANFFGLTDRSFSHSLQFQVDYELIRRLDIRLAYRWLDVQTDYLDGRLQRPLIPKHRAFVNLGYETRNGWKFDYTVQWLGEQRIPDTSLNEVQNQLPSVSPSYVLMSSQVTKDFKKPWSVYLGVENLSDYTLDSPIVGANDPFNANNNFDTSMVWGPIFGRMFYAGFRYRIGEAHQD</sequence>
<dbReference type="InterPro" id="IPR012910">
    <property type="entry name" value="Plug_dom"/>
</dbReference>
<dbReference type="PANTHER" id="PTHR30069:SF29">
    <property type="entry name" value="HEMOGLOBIN AND HEMOGLOBIN-HAPTOGLOBIN-BINDING PROTEIN 1-RELATED"/>
    <property type="match status" value="1"/>
</dbReference>
<dbReference type="Proteomes" id="UP000288227">
    <property type="component" value="Unassembled WGS sequence"/>
</dbReference>
<gene>
    <name evidence="14" type="ORF">SanaruYs_20830</name>
</gene>
<keyword evidence="3 10" id="KW-1134">Transmembrane beta strand</keyword>
<dbReference type="EMBL" id="BHXQ01000003">
    <property type="protein sequence ID" value="GCC51854.1"/>
    <property type="molecule type" value="Genomic_DNA"/>
</dbReference>
<dbReference type="Gene3D" id="2.170.130.10">
    <property type="entry name" value="TonB-dependent receptor, plug domain"/>
    <property type="match status" value="1"/>
</dbReference>
<dbReference type="Gene3D" id="2.60.40.1120">
    <property type="entry name" value="Carboxypeptidase-like, regulatory domain"/>
    <property type="match status" value="1"/>
</dbReference>
<name>A0A401UAI3_9BACT</name>
<evidence type="ECO:0000256" key="3">
    <source>
        <dbReference type="ARBA" id="ARBA00022452"/>
    </source>
</evidence>
<dbReference type="GO" id="GO:0044718">
    <property type="term" value="P:siderophore transmembrane transport"/>
    <property type="evidence" value="ECO:0007669"/>
    <property type="project" value="TreeGrafter"/>
</dbReference>
<dbReference type="AlphaFoldDB" id="A0A401UAI3"/>
<dbReference type="InterPro" id="IPR039426">
    <property type="entry name" value="TonB-dep_rcpt-like"/>
</dbReference>
<accession>A0A401UAI3</accession>
<dbReference type="Gene3D" id="2.40.170.20">
    <property type="entry name" value="TonB-dependent receptor, beta-barrel domain"/>
    <property type="match status" value="1"/>
</dbReference>
<dbReference type="InterPro" id="IPR008969">
    <property type="entry name" value="CarboxyPept-like_regulatory"/>
</dbReference>
<comment type="subcellular location">
    <subcellularLocation>
        <location evidence="1 10">Cell outer membrane</location>
        <topology evidence="1 10">Multi-pass membrane protein</topology>
    </subcellularLocation>
</comment>
<evidence type="ECO:0000313" key="14">
    <source>
        <dbReference type="EMBL" id="GCC51854.1"/>
    </source>
</evidence>
<keyword evidence="7 10" id="KW-0472">Membrane</keyword>
<evidence type="ECO:0000259" key="12">
    <source>
        <dbReference type="Pfam" id="PF00593"/>
    </source>
</evidence>
<evidence type="ECO:0000256" key="9">
    <source>
        <dbReference type="ARBA" id="ARBA00023237"/>
    </source>
</evidence>
<dbReference type="OrthoDB" id="1109239at2"/>
<reference evidence="14 15" key="1">
    <citation type="submission" date="2018-11" db="EMBL/GenBank/DDBJ databases">
        <title>Chryseotalea sanarue gen. nov., sp., nov., a member of the family Cytophagaceae, isolated from a brackish lake in Hamamatsu Japan.</title>
        <authorList>
            <person name="Maejima Y."/>
            <person name="Iino T."/>
            <person name="Muraguchi Y."/>
            <person name="Fukuda K."/>
            <person name="Ohkuma M."/>
            <person name="Moriuchi R."/>
            <person name="Dohra H."/>
            <person name="Kimbara K."/>
            <person name="Shintani M."/>
        </authorList>
    </citation>
    <scope>NUCLEOTIDE SEQUENCE [LARGE SCALE GENOMIC DNA]</scope>
    <source>
        <strain evidence="14 15">Ys</strain>
    </source>
</reference>
<keyword evidence="8 14" id="KW-0675">Receptor</keyword>
<dbReference type="Pfam" id="PF00593">
    <property type="entry name" value="TonB_dep_Rec_b-barrel"/>
    <property type="match status" value="1"/>
</dbReference>
<evidence type="ECO:0000256" key="1">
    <source>
        <dbReference type="ARBA" id="ARBA00004571"/>
    </source>
</evidence>
<dbReference type="GO" id="GO:0015344">
    <property type="term" value="F:siderophore uptake transmembrane transporter activity"/>
    <property type="evidence" value="ECO:0007669"/>
    <property type="project" value="TreeGrafter"/>
</dbReference>
<evidence type="ECO:0000256" key="2">
    <source>
        <dbReference type="ARBA" id="ARBA00022448"/>
    </source>
</evidence>
<dbReference type="InterPro" id="IPR000531">
    <property type="entry name" value="Beta-barrel_TonB"/>
</dbReference>
<evidence type="ECO:0000259" key="13">
    <source>
        <dbReference type="Pfam" id="PF07715"/>
    </source>
</evidence>
<keyword evidence="4 10" id="KW-0812">Transmembrane</keyword>
<dbReference type="Pfam" id="PF13715">
    <property type="entry name" value="CarbopepD_reg_2"/>
    <property type="match status" value="1"/>
</dbReference>
<dbReference type="PROSITE" id="PS52016">
    <property type="entry name" value="TONB_DEPENDENT_REC_3"/>
    <property type="match status" value="1"/>
</dbReference>
<dbReference type="Pfam" id="PF07715">
    <property type="entry name" value="Plug"/>
    <property type="match status" value="1"/>
</dbReference>
<feature type="domain" description="TonB-dependent receptor-like beta-barrel" evidence="12">
    <location>
        <begin position="302"/>
        <end position="727"/>
    </location>
</feature>
<keyword evidence="5" id="KW-0732">Signal</keyword>
<evidence type="ECO:0000256" key="4">
    <source>
        <dbReference type="ARBA" id="ARBA00022692"/>
    </source>
</evidence>
<evidence type="ECO:0000256" key="10">
    <source>
        <dbReference type="PROSITE-ProRule" id="PRU01360"/>
    </source>
</evidence>
<protein>
    <submittedName>
        <fullName evidence="14">TonB-dependent receptor</fullName>
    </submittedName>
</protein>
<keyword evidence="15" id="KW-1185">Reference proteome</keyword>